<dbReference type="EMBL" id="CADCXU010028794">
    <property type="protein sequence ID" value="CAB0015222.1"/>
    <property type="molecule type" value="Genomic_DNA"/>
</dbReference>
<sequence>MPNGGLAAAIVCISLLCTQTQATTFWNEDRIIQLLNIMKLWRIDSYSANTLLRRTTENSNPRRSTRTLKKTYLLGETKFSRTRNSAKSGYLQRLPSYNVFV</sequence>
<protein>
    <submittedName>
        <fullName evidence="2">Uncharacterized protein</fullName>
    </submittedName>
</protein>
<accession>A0A6H5HF59</accession>
<feature type="signal peptide" evidence="1">
    <location>
        <begin position="1"/>
        <end position="22"/>
    </location>
</feature>
<dbReference type="AlphaFoldDB" id="A0A6H5HF59"/>
<feature type="non-terminal residue" evidence="2">
    <location>
        <position position="101"/>
    </location>
</feature>
<proteinExistence type="predicted"/>
<evidence type="ECO:0000313" key="3">
    <source>
        <dbReference type="Proteomes" id="UP000479000"/>
    </source>
</evidence>
<evidence type="ECO:0000256" key="1">
    <source>
        <dbReference type="SAM" id="SignalP"/>
    </source>
</evidence>
<feature type="chain" id="PRO_5026028617" evidence="1">
    <location>
        <begin position="23"/>
        <end position="101"/>
    </location>
</feature>
<evidence type="ECO:0000313" key="2">
    <source>
        <dbReference type="EMBL" id="CAB0015222.1"/>
    </source>
</evidence>
<reference evidence="2 3" key="1">
    <citation type="submission" date="2020-02" db="EMBL/GenBank/DDBJ databases">
        <authorList>
            <person name="Ferguson B K."/>
        </authorList>
    </citation>
    <scope>NUCLEOTIDE SEQUENCE [LARGE SCALE GENOMIC DNA]</scope>
</reference>
<name>A0A6H5HF59_9HEMI</name>
<keyword evidence="3" id="KW-1185">Reference proteome</keyword>
<keyword evidence="1" id="KW-0732">Signal</keyword>
<organism evidence="2 3">
    <name type="scientific">Nesidiocoris tenuis</name>
    <dbReference type="NCBI Taxonomy" id="355587"/>
    <lineage>
        <taxon>Eukaryota</taxon>
        <taxon>Metazoa</taxon>
        <taxon>Ecdysozoa</taxon>
        <taxon>Arthropoda</taxon>
        <taxon>Hexapoda</taxon>
        <taxon>Insecta</taxon>
        <taxon>Pterygota</taxon>
        <taxon>Neoptera</taxon>
        <taxon>Paraneoptera</taxon>
        <taxon>Hemiptera</taxon>
        <taxon>Heteroptera</taxon>
        <taxon>Panheteroptera</taxon>
        <taxon>Cimicomorpha</taxon>
        <taxon>Miridae</taxon>
        <taxon>Dicyphina</taxon>
        <taxon>Nesidiocoris</taxon>
    </lineage>
</organism>
<dbReference type="Proteomes" id="UP000479000">
    <property type="component" value="Unassembled WGS sequence"/>
</dbReference>
<gene>
    <name evidence="2" type="ORF">NTEN_LOCUS19577</name>
</gene>